<dbReference type="GO" id="GO:0032259">
    <property type="term" value="P:methylation"/>
    <property type="evidence" value="ECO:0007669"/>
    <property type="project" value="UniProtKB-KW"/>
</dbReference>
<dbReference type="InterPro" id="IPR041698">
    <property type="entry name" value="Methyltransf_25"/>
</dbReference>
<dbReference type="Proteomes" id="UP000036958">
    <property type="component" value="Unassembled WGS sequence"/>
</dbReference>
<dbReference type="SUPFAM" id="SSF53335">
    <property type="entry name" value="S-adenosyl-L-methionine-dependent methyltransferases"/>
    <property type="match status" value="1"/>
</dbReference>
<comment type="caution">
    <text evidence="2">The sequence shown here is derived from an EMBL/GenBank/DDBJ whole genome shotgun (WGS) entry which is preliminary data.</text>
</comment>
<keyword evidence="2" id="KW-0808">Transferase</keyword>
<feature type="domain" description="Methyltransferase" evidence="1">
    <location>
        <begin position="40"/>
        <end position="129"/>
    </location>
</feature>
<accession>A0A0L8V327</accession>
<reference evidence="3" key="1">
    <citation type="submission" date="2015-07" db="EMBL/GenBank/DDBJ databases">
        <title>Genome sequencing of Sunxiuqinia dokdonensis strain SK.</title>
        <authorList>
            <person name="Ahn S."/>
            <person name="Kim B.-C."/>
        </authorList>
    </citation>
    <scope>NUCLEOTIDE SEQUENCE [LARGE SCALE GENOMIC DNA]</scope>
    <source>
        <strain evidence="3">SK</strain>
    </source>
</reference>
<organism evidence="2 3">
    <name type="scientific">Sunxiuqinia dokdonensis</name>
    <dbReference type="NCBI Taxonomy" id="1409788"/>
    <lineage>
        <taxon>Bacteria</taxon>
        <taxon>Pseudomonadati</taxon>
        <taxon>Bacteroidota</taxon>
        <taxon>Bacteroidia</taxon>
        <taxon>Marinilabiliales</taxon>
        <taxon>Prolixibacteraceae</taxon>
        <taxon>Sunxiuqinia</taxon>
    </lineage>
</organism>
<proteinExistence type="predicted"/>
<dbReference type="EMBL" id="LGIA01000213">
    <property type="protein sequence ID" value="KOH42758.1"/>
    <property type="molecule type" value="Genomic_DNA"/>
</dbReference>
<sequence>MMSEFWNERFAADEYVYGTEPNAFFRQELKKLTPGKILLPGEGEGRNAVFAAQSHWQVTAFDSSVEGRKKAEQLAARQQVQLNYQIDSYDSIDLEAETFDCLALIYTHMPPGSRQAYHRKLSTFLKVGGTVILEGFSKAQIHNNTGGPGNVDMLFSTEELQADFAGFASIDITETDVELSEGPFHQGTAQVIRLVAVK</sequence>
<keyword evidence="2" id="KW-0489">Methyltransferase</keyword>
<dbReference type="STRING" id="1409788.NC99_44300"/>
<name>A0A0L8V327_9BACT</name>
<dbReference type="GO" id="GO:0008168">
    <property type="term" value="F:methyltransferase activity"/>
    <property type="evidence" value="ECO:0007669"/>
    <property type="project" value="UniProtKB-KW"/>
</dbReference>
<dbReference type="InterPro" id="IPR029063">
    <property type="entry name" value="SAM-dependent_MTases_sf"/>
</dbReference>
<evidence type="ECO:0000313" key="2">
    <source>
        <dbReference type="EMBL" id="KOH42758.1"/>
    </source>
</evidence>
<protein>
    <submittedName>
        <fullName evidence="2">Methyltransferase</fullName>
    </submittedName>
</protein>
<keyword evidence="3" id="KW-1185">Reference proteome</keyword>
<dbReference type="AlphaFoldDB" id="A0A0L8V327"/>
<dbReference type="Pfam" id="PF13649">
    <property type="entry name" value="Methyltransf_25"/>
    <property type="match status" value="1"/>
</dbReference>
<evidence type="ECO:0000313" key="3">
    <source>
        <dbReference type="Proteomes" id="UP000036958"/>
    </source>
</evidence>
<gene>
    <name evidence="2" type="ORF">NC99_44300</name>
</gene>
<evidence type="ECO:0000259" key="1">
    <source>
        <dbReference type="Pfam" id="PF13649"/>
    </source>
</evidence>
<dbReference type="Gene3D" id="3.40.50.150">
    <property type="entry name" value="Vaccinia Virus protein VP39"/>
    <property type="match status" value="1"/>
</dbReference>
<dbReference type="RefSeq" id="WP_204375075.1">
    <property type="nucleotide sequence ID" value="NZ_LGIA01000213.1"/>
</dbReference>